<gene>
    <name evidence="1" type="ORF">HMPREF9081_1994</name>
</gene>
<protein>
    <submittedName>
        <fullName evidence="1">Monoheme cytochrome c</fullName>
    </submittedName>
</protein>
<proteinExistence type="predicted"/>
<dbReference type="HOGENOM" id="CLU_2750374_0_0_9"/>
<sequence>MTPNLERGVAQMCNLSEGVYRDGVEYGLEQGRMETVLALLREKMPLDLIARVTKLSAEKIQDIGRLNGIL</sequence>
<organism evidence="1 2">
    <name type="scientific">Centipeda periodontii DSM 2778</name>
    <dbReference type="NCBI Taxonomy" id="888060"/>
    <lineage>
        <taxon>Bacteria</taxon>
        <taxon>Bacillati</taxon>
        <taxon>Bacillota</taxon>
        <taxon>Negativicutes</taxon>
        <taxon>Selenomonadales</taxon>
        <taxon>Selenomonadaceae</taxon>
        <taxon>Centipeda</taxon>
    </lineage>
</organism>
<dbReference type="AlphaFoldDB" id="F5RP08"/>
<dbReference type="eggNOG" id="ENOG502ZMDE">
    <property type="taxonomic scope" value="Bacteria"/>
</dbReference>
<dbReference type="STRING" id="888060.HMPREF9081_1994"/>
<keyword evidence="2" id="KW-1185">Reference proteome</keyword>
<evidence type="ECO:0000313" key="2">
    <source>
        <dbReference type="Proteomes" id="UP000004067"/>
    </source>
</evidence>
<dbReference type="EMBL" id="AFHQ01000047">
    <property type="protein sequence ID" value="EGK58398.1"/>
    <property type="molecule type" value="Genomic_DNA"/>
</dbReference>
<evidence type="ECO:0000313" key="1">
    <source>
        <dbReference type="EMBL" id="EGK58398.1"/>
    </source>
</evidence>
<dbReference type="Proteomes" id="UP000004067">
    <property type="component" value="Unassembled WGS sequence"/>
</dbReference>
<name>F5RP08_9FIRM</name>
<accession>F5RP08</accession>
<comment type="caution">
    <text evidence="1">The sequence shown here is derived from an EMBL/GenBank/DDBJ whole genome shotgun (WGS) entry which is preliminary data.</text>
</comment>
<reference evidence="1 2" key="1">
    <citation type="submission" date="2011-04" db="EMBL/GenBank/DDBJ databases">
        <authorList>
            <person name="Muzny D."/>
            <person name="Qin X."/>
            <person name="Deng J."/>
            <person name="Jiang H."/>
            <person name="Liu Y."/>
            <person name="Qu J."/>
            <person name="Song X.-Z."/>
            <person name="Zhang L."/>
            <person name="Thornton R."/>
            <person name="Coyle M."/>
            <person name="Francisco L."/>
            <person name="Jackson L."/>
            <person name="Javaid M."/>
            <person name="Korchina V."/>
            <person name="Kovar C."/>
            <person name="Mata R."/>
            <person name="Mathew T."/>
            <person name="Ngo R."/>
            <person name="Nguyen L."/>
            <person name="Nguyen N."/>
            <person name="Okwuonu G."/>
            <person name="Ongeri F."/>
            <person name="Pham C."/>
            <person name="Simmons D."/>
            <person name="Wilczek-Boney K."/>
            <person name="Hale W."/>
            <person name="Jakkamsetti A."/>
            <person name="Pham P."/>
            <person name="Ruth R."/>
            <person name="San Lucas F."/>
            <person name="Warren J."/>
            <person name="Zhang J."/>
            <person name="Zhao Z."/>
            <person name="Zhou C."/>
            <person name="Zhu D."/>
            <person name="Lee S."/>
            <person name="Bess C."/>
            <person name="Blankenburg K."/>
            <person name="Forbes L."/>
            <person name="Fu Q."/>
            <person name="Gubbala S."/>
            <person name="Hirani K."/>
            <person name="Jayaseelan J.C."/>
            <person name="Lara F."/>
            <person name="Munidasa M."/>
            <person name="Palculict T."/>
            <person name="Patil S."/>
            <person name="Pu L.-L."/>
            <person name="Saada N."/>
            <person name="Tang L."/>
            <person name="Weissenberger G."/>
            <person name="Zhu Y."/>
            <person name="Hemphill L."/>
            <person name="Shang Y."/>
            <person name="Youmans B."/>
            <person name="Ayvaz T."/>
            <person name="Ross M."/>
            <person name="Santibanez J."/>
            <person name="Aqrawi P."/>
            <person name="Gross S."/>
            <person name="Joshi V."/>
            <person name="Fowler G."/>
            <person name="Nazareth L."/>
            <person name="Reid J."/>
            <person name="Worley K."/>
            <person name="Petrosino J."/>
            <person name="Highlander S."/>
            <person name="Gibbs R."/>
        </authorList>
    </citation>
    <scope>NUCLEOTIDE SEQUENCE [LARGE SCALE GENOMIC DNA]</scope>
    <source>
        <strain evidence="1 2">DSM 2778</strain>
    </source>
</reference>